<dbReference type="GO" id="GO:0009166">
    <property type="term" value="P:nucleotide catabolic process"/>
    <property type="evidence" value="ECO:0007669"/>
    <property type="project" value="InterPro"/>
</dbReference>
<dbReference type="GO" id="GO:0016787">
    <property type="term" value="F:hydrolase activity"/>
    <property type="evidence" value="ECO:0007669"/>
    <property type="project" value="UniProtKB-KW"/>
</dbReference>
<dbReference type="PANTHER" id="PTHR11575">
    <property type="entry name" value="5'-NUCLEOTIDASE-RELATED"/>
    <property type="match status" value="1"/>
</dbReference>
<dbReference type="Proteomes" id="UP000886124">
    <property type="component" value="Unassembled WGS sequence"/>
</dbReference>
<sequence length="341" mass="37674">MAAARRAVSELRAQGADLIIALAHLGLPYDPQEGYQLLTQMDAQKLSKASYVTGMELAHFVPGIDVLVSGNSRRGYNSPWEDPVHHTICVQNYANGGNLGLITLKVDRQTHALVGYELPSKDAGLLLLTEDEFWPEAQMSHFIGKLQQKYAPDFDRVIGVTRTTLYRSTQGESPMANLMCDAMLAASKADFAFNNFVSMRRDIPIGPITPRDISQVFPFGNQIVVITMKGSLLKELLERSVESGYSGMAIGGGRVVYDTHLPDGNKIVEFIVRGKPLDPQAIYRVATTEYLAEGNYGMTPLAFLPDDRFQGTNITVRDAVVEYVRKHSPLQIGLDGRWVVK</sequence>
<dbReference type="PRINTS" id="PR01607">
    <property type="entry name" value="APYRASEFAMLY"/>
</dbReference>
<keyword evidence="1" id="KW-0378">Hydrolase</keyword>
<evidence type="ECO:0000256" key="1">
    <source>
        <dbReference type="RuleBase" id="RU362119"/>
    </source>
</evidence>
<name>A0A7V5UFH1_CALAY</name>
<evidence type="ECO:0000259" key="2">
    <source>
        <dbReference type="Pfam" id="PF02872"/>
    </source>
</evidence>
<feature type="domain" description="5'-Nucleotidase C-terminal" evidence="2">
    <location>
        <begin position="158"/>
        <end position="299"/>
    </location>
</feature>
<dbReference type="SUPFAM" id="SSF56300">
    <property type="entry name" value="Metallo-dependent phosphatases"/>
    <property type="match status" value="1"/>
</dbReference>
<dbReference type="PANTHER" id="PTHR11575:SF24">
    <property type="entry name" value="5'-NUCLEOTIDASE"/>
    <property type="match status" value="1"/>
</dbReference>
<proteinExistence type="inferred from homology"/>
<reference evidence="3" key="1">
    <citation type="journal article" date="2020" name="mSystems">
        <title>Genome- and Community-Level Interaction Insights into Carbon Utilization and Element Cycling Functions of Hydrothermarchaeota in Hydrothermal Sediment.</title>
        <authorList>
            <person name="Zhou Z."/>
            <person name="Liu Y."/>
            <person name="Xu W."/>
            <person name="Pan J."/>
            <person name="Luo Z.H."/>
            <person name="Li M."/>
        </authorList>
    </citation>
    <scope>NUCLEOTIDE SEQUENCE [LARGE SCALE GENOMIC DNA]</scope>
    <source>
        <strain evidence="3">HyVt-527</strain>
    </source>
</reference>
<dbReference type="Gene3D" id="3.90.780.10">
    <property type="entry name" value="5'-Nucleotidase, C-terminal domain"/>
    <property type="match status" value="1"/>
</dbReference>
<dbReference type="Gene3D" id="3.60.21.10">
    <property type="match status" value="1"/>
</dbReference>
<dbReference type="InterPro" id="IPR029052">
    <property type="entry name" value="Metallo-depent_PP-like"/>
</dbReference>
<evidence type="ECO:0000313" key="3">
    <source>
        <dbReference type="EMBL" id="HHJ53340.1"/>
    </source>
</evidence>
<dbReference type="GO" id="GO:0030288">
    <property type="term" value="C:outer membrane-bounded periplasmic space"/>
    <property type="evidence" value="ECO:0007669"/>
    <property type="project" value="TreeGrafter"/>
</dbReference>
<organism evidence="3">
    <name type="scientific">Caldithrix abyssi</name>
    <dbReference type="NCBI Taxonomy" id="187145"/>
    <lineage>
        <taxon>Bacteria</taxon>
        <taxon>Pseudomonadati</taxon>
        <taxon>Calditrichota</taxon>
        <taxon>Calditrichia</taxon>
        <taxon>Calditrichales</taxon>
        <taxon>Calditrichaceae</taxon>
        <taxon>Caldithrix</taxon>
    </lineage>
</organism>
<comment type="similarity">
    <text evidence="1">Belongs to the 5'-nucleotidase family.</text>
</comment>
<dbReference type="EMBL" id="DROD01000583">
    <property type="protein sequence ID" value="HHJ53340.1"/>
    <property type="molecule type" value="Genomic_DNA"/>
</dbReference>
<protein>
    <submittedName>
        <fullName evidence="3">Bifunctional metallophosphatase/5'-nucleotidase</fullName>
    </submittedName>
</protein>
<dbReference type="InterPro" id="IPR006179">
    <property type="entry name" value="5_nucleotidase/apyrase"/>
</dbReference>
<dbReference type="Pfam" id="PF02872">
    <property type="entry name" value="5_nucleotid_C"/>
    <property type="match status" value="1"/>
</dbReference>
<comment type="caution">
    <text evidence="3">The sequence shown here is derived from an EMBL/GenBank/DDBJ whole genome shotgun (WGS) entry which is preliminary data.</text>
</comment>
<dbReference type="InterPro" id="IPR008334">
    <property type="entry name" value="5'-Nucleotdase_C"/>
</dbReference>
<keyword evidence="1" id="KW-0547">Nucleotide-binding</keyword>
<dbReference type="SUPFAM" id="SSF55816">
    <property type="entry name" value="5'-nucleotidase (syn. UDP-sugar hydrolase), C-terminal domain"/>
    <property type="match status" value="1"/>
</dbReference>
<dbReference type="AlphaFoldDB" id="A0A7V5UFH1"/>
<gene>
    <name evidence="3" type="ORF">ENJ89_09120</name>
</gene>
<dbReference type="InterPro" id="IPR036907">
    <property type="entry name" value="5'-Nucleotdase_C_sf"/>
</dbReference>
<accession>A0A7V5UFH1</accession>
<dbReference type="GO" id="GO:0000166">
    <property type="term" value="F:nucleotide binding"/>
    <property type="evidence" value="ECO:0007669"/>
    <property type="project" value="UniProtKB-KW"/>
</dbReference>